<organism evidence="2 3">
    <name type="scientific">Nocardioides marmoriginsengisoli</name>
    <dbReference type="NCBI Taxonomy" id="661483"/>
    <lineage>
        <taxon>Bacteria</taxon>
        <taxon>Bacillati</taxon>
        <taxon>Actinomycetota</taxon>
        <taxon>Actinomycetes</taxon>
        <taxon>Propionibacteriales</taxon>
        <taxon>Nocardioidaceae</taxon>
        <taxon>Nocardioides</taxon>
    </lineage>
</organism>
<dbReference type="EMBL" id="RJSE01000007">
    <property type="protein sequence ID" value="RNL62395.1"/>
    <property type="molecule type" value="Genomic_DNA"/>
</dbReference>
<protein>
    <submittedName>
        <fullName evidence="2">Prepilin-type N-terminal cleavage/methylation domain-containing protein</fullName>
    </submittedName>
</protein>
<keyword evidence="1" id="KW-1133">Transmembrane helix</keyword>
<feature type="transmembrane region" description="Helical" evidence="1">
    <location>
        <begin position="12"/>
        <end position="39"/>
    </location>
</feature>
<reference evidence="2 3" key="1">
    <citation type="submission" date="2018-11" db="EMBL/GenBank/DDBJ databases">
        <authorList>
            <person name="Li F."/>
        </authorList>
    </citation>
    <scope>NUCLEOTIDE SEQUENCE [LARGE SCALE GENOMIC DNA]</scope>
    <source>
        <strain evidence="2 3">Gsoil 097</strain>
    </source>
</reference>
<name>A0A3N0CG26_9ACTN</name>
<dbReference type="RefSeq" id="WP_123227691.1">
    <property type="nucleotide sequence ID" value="NZ_RJSE01000007.1"/>
</dbReference>
<dbReference type="Proteomes" id="UP000267128">
    <property type="component" value="Unassembled WGS sequence"/>
</dbReference>
<comment type="caution">
    <text evidence="2">The sequence shown here is derived from an EMBL/GenBank/DDBJ whole genome shotgun (WGS) entry which is preliminary data.</text>
</comment>
<keyword evidence="1" id="KW-0472">Membrane</keyword>
<dbReference type="Pfam" id="PF07963">
    <property type="entry name" value="N_methyl"/>
    <property type="match status" value="1"/>
</dbReference>
<keyword evidence="1" id="KW-0812">Transmembrane</keyword>
<dbReference type="NCBIfam" id="TIGR02532">
    <property type="entry name" value="IV_pilin_GFxxxE"/>
    <property type="match status" value="1"/>
</dbReference>
<evidence type="ECO:0000313" key="3">
    <source>
        <dbReference type="Proteomes" id="UP000267128"/>
    </source>
</evidence>
<evidence type="ECO:0000313" key="2">
    <source>
        <dbReference type="EMBL" id="RNL62395.1"/>
    </source>
</evidence>
<gene>
    <name evidence="2" type="ORF">EFK50_11510</name>
</gene>
<dbReference type="AlphaFoldDB" id="A0A3N0CG26"/>
<accession>A0A3N0CG26</accession>
<sequence>MLNDRRRNEDGFTLVELLITTVIVGTIIGALAGILIQYFRVSTNTQSRLSETTDQQFVSAYWQQDVSSLGLRGYTPANAGDQFPVRQSAWTGSAPSGVPAGCVNGLTGTVVVGFVWNDYPIGNPSATAFDATVNGVVYTAQQVGAQWELTRVRCSSTAAAKSNVIAHRLTERPTATCLNSANVVVQCSSTSPLPAVVKLAMSVKDLTNADSTGYTSTLIAQRRQG</sequence>
<dbReference type="InterPro" id="IPR012902">
    <property type="entry name" value="N_methyl_site"/>
</dbReference>
<dbReference type="OrthoDB" id="3783984at2"/>
<keyword evidence="3" id="KW-1185">Reference proteome</keyword>
<evidence type="ECO:0000256" key="1">
    <source>
        <dbReference type="SAM" id="Phobius"/>
    </source>
</evidence>
<proteinExistence type="predicted"/>